<dbReference type="RefSeq" id="WP_269562124.1">
    <property type="nucleotide sequence ID" value="NZ_CP114768.1"/>
</dbReference>
<dbReference type="EMBL" id="CP114768">
    <property type="protein sequence ID" value="WBA44092.1"/>
    <property type="molecule type" value="Genomic_DNA"/>
</dbReference>
<keyword evidence="1" id="KW-0614">Plasmid</keyword>
<geneLocation type="plasmid" evidence="1 2">
    <name>unnamed1</name>
</geneLocation>
<name>A0ABY7LXE1_9BACT</name>
<dbReference type="Proteomes" id="UP001211005">
    <property type="component" value="Plasmid unnamed1"/>
</dbReference>
<accession>A0ABY7LXE1</accession>
<evidence type="ECO:0000313" key="1">
    <source>
        <dbReference type="EMBL" id="WBA44092.1"/>
    </source>
</evidence>
<keyword evidence="2" id="KW-1185">Reference proteome</keyword>
<reference evidence="1 2" key="1">
    <citation type="submission" date="2022-12" db="EMBL/GenBank/DDBJ databases">
        <title>Hymenobacter canadensis sp. nov. isolated from lake water of the Cambridge Bay, Canada.</title>
        <authorList>
            <person name="Kim W.H."/>
            <person name="Lee Y.M."/>
        </authorList>
    </citation>
    <scope>NUCLEOTIDE SEQUENCE [LARGE SCALE GENOMIC DNA]</scope>
    <source>
        <strain evidence="1 2">PAMC 29467</strain>
        <plasmid evidence="1 2">unnamed1</plasmid>
    </source>
</reference>
<organism evidence="1 2">
    <name type="scientific">Hymenobacter canadensis</name>
    <dbReference type="NCBI Taxonomy" id="2999067"/>
    <lineage>
        <taxon>Bacteria</taxon>
        <taxon>Pseudomonadati</taxon>
        <taxon>Bacteroidota</taxon>
        <taxon>Cytophagia</taxon>
        <taxon>Cytophagales</taxon>
        <taxon>Hymenobacteraceae</taxon>
        <taxon>Hymenobacter</taxon>
    </lineage>
</organism>
<proteinExistence type="predicted"/>
<sequence>MKTTADLASGPKVRVYDSGDGNEISRHDALRVRAYKPVATEFDAAGWLLRHRLY</sequence>
<protein>
    <submittedName>
        <fullName evidence="1">Uncharacterized protein</fullName>
    </submittedName>
</protein>
<evidence type="ECO:0000313" key="2">
    <source>
        <dbReference type="Proteomes" id="UP001211005"/>
    </source>
</evidence>
<gene>
    <name evidence="1" type="ORF">O3303_19575</name>
</gene>